<dbReference type="InterPro" id="IPR036890">
    <property type="entry name" value="HATPase_C_sf"/>
</dbReference>
<evidence type="ECO:0000256" key="2">
    <source>
        <dbReference type="SAM" id="MobiDB-lite"/>
    </source>
</evidence>
<evidence type="ECO:0000313" key="4">
    <source>
        <dbReference type="EMBL" id="TDD39535.1"/>
    </source>
</evidence>
<sequence length="199" mass="21553">MESRLVGRRANVWIRYPADACAAFTGLTIYRGDSRQGPVFSTSDQAGETAMSMEFELRCPVSADLGFIRDLVRLHARHSGLRGERLDDLVLAVNEAVTNVLDHGGKAGTVTAVRTGRGVRVEVMDVAGRLTGDHLGSATIDPAGSHGFGLWVIRHLCDEVVVEQTAAGSRLTLHVHRGMSPRYRPFGRHGSNETQHAGN</sequence>
<accession>A0A4R4Y5H6</accession>
<dbReference type="PANTHER" id="PTHR35526">
    <property type="entry name" value="ANTI-SIGMA-F FACTOR RSBW-RELATED"/>
    <property type="match status" value="1"/>
</dbReference>
<dbReference type="InterPro" id="IPR003594">
    <property type="entry name" value="HATPase_dom"/>
</dbReference>
<dbReference type="GO" id="GO:0005524">
    <property type="term" value="F:ATP binding"/>
    <property type="evidence" value="ECO:0007669"/>
    <property type="project" value="UniProtKB-KW"/>
</dbReference>
<comment type="caution">
    <text evidence="4">The sequence shown here is derived from an EMBL/GenBank/DDBJ whole genome shotgun (WGS) entry which is preliminary data.</text>
</comment>
<evidence type="ECO:0000313" key="5">
    <source>
        <dbReference type="Proteomes" id="UP000295302"/>
    </source>
</evidence>
<keyword evidence="4" id="KW-0067">ATP-binding</keyword>
<feature type="domain" description="Histidine kinase/HSP90-like ATPase" evidence="3">
    <location>
        <begin position="68"/>
        <end position="173"/>
    </location>
</feature>
<dbReference type="OrthoDB" id="3748385at2"/>
<dbReference type="Pfam" id="PF13581">
    <property type="entry name" value="HATPase_c_2"/>
    <property type="match status" value="1"/>
</dbReference>
<reference evidence="4 5" key="1">
    <citation type="submission" date="2019-03" db="EMBL/GenBank/DDBJ databases">
        <title>Draft genome sequences of novel Actinobacteria.</title>
        <authorList>
            <person name="Sahin N."/>
            <person name="Ay H."/>
            <person name="Saygin H."/>
        </authorList>
    </citation>
    <scope>NUCLEOTIDE SEQUENCE [LARGE SCALE GENOMIC DNA]</scope>
    <source>
        <strain evidence="4 5">CH32</strain>
    </source>
</reference>
<protein>
    <submittedName>
        <fullName evidence="4">ATP-binding protein</fullName>
    </submittedName>
</protein>
<feature type="region of interest" description="Disordered" evidence="2">
    <location>
        <begin position="180"/>
        <end position="199"/>
    </location>
</feature>
<dbReference type="CDD" id="cd16936">
    <property type="entry name" value="HATPase_RsbW-like"/>
    <property type="match status" value="1"/>
</dbReference>
<keyword evidence="1" id="KW-0808">Transferase</keyword>
<keyword evidence="1" id="KW-0418">Kinase</keyword>
<dbReference type="AlphaFoldDB" id="A0A4R4Y5H6"/>
<dbReference type="InterPro" id="IPR050267">
    <property type="entry name" value="Anti-sigma-factor_SerPK"/>
</dbReference>
<dbReference type="PANTHER" id="PTHR35526:SF3">
    <property type="entry name" value="ANTI-SIGMA-F FACTOR RSBW"/>
    <property type="match status" value="1"/>
</dbReference>
<dbReference type="EMBL" id="SMKQ01000166">
    <property type="protein sequence ID" value="TDD39535.1"/>
    <property type="molecule type" value="Genomic_DNA"/>
</dbReference>
<evidence type="ECO:0000256" key="1">
    <source>
        <dbReference type="ARBA" id="ARBA00022527"/>
    </source>
</evidence>
<dbReference type="Proteomes" id="UP000295302">
    <property type="component" value="Unassembled WGS sequence"/>
</dbReference>
<dbReference type="Gene3D" id="3.30.565.10">
    <property type="entry name" value="Histidine kinase-like ATPase, C-terminal domain"/>
    <property type="match status" value="1"/>
</dbReference>
<dbReference type="SUPFAM" id="SSF55874">
    <property type="entry name" value="ATPase domain of HSP90 chaperone/DNA topoisomerase II/histidine kinase"/>
    <property type="match status" value="1"/>
</dbReference>
<name>A0A4R4Y5H6_9ACTN</name>
<dbReference type="GO" id="GO:0004674">
    <property type="term" value="F:protein serine/threonine kinase activity"/>
    <property type="evidence" value="ECO:0007669"/>
    <property type="project" value="UniProtKB-KW"/>
</dbReference>
<evidence type="ECO:0000259" key="3">
    <source>
        <dbReference type="Pfam" id="PF13581"/>
    </source>
</evidence>
<organism evidence="4 5">
    <name type="scientific">Nonomuraea terrae</name>
    <dbReference type="NCBI Taxonomy" id="2530383"/>
    <lineage>
        <taxon>Bacteria</taxon>
        <taxon>Bacillati</taxon>
        <taxon>Actinomycetota</taxon>
        <taxon>Actinomycetes</taxon>
        <taxon>Streptosporangiales</taxon>
        <taxon>Streptosporangiaceae</taxon>
        <taxon>Nonomuraea</taxon>
    </lineage>
</organism>
<keyword evidence="4" id="KW-0547">Nucleotide-binding</keyword>
<gene>
    <name evidence="4" type="ORF">E1286_35200</name>
</gene>
<keyword evidence="5" id="KW-1185">Reference proteome</keyword>
<keyword evidence="1" id="KW-0723">Serine/threonine-protein kinase</keyword>
<proteinExistence type="predicted"/>